<dbReference type="GO" id="GO:0046872">
    <property type="term" value="F:metal ion binding"/>
    <property type="evidence" value="ECO:0007669"/>
    <property type="project" value="UniProtKB-KW"/>
</dbReference>
<dbReference type="EMBL" id="JAPWTK010000144">
    <property type="protein sequence ID" value="KAJ8948074.1"/>
    <property type="molecule type" value="Genomic_DNA"/>
</dbReference>
<evidence type="ECO:0000313" key="8">
    <source>
        <dbReference type="EMBL" id="KAJ8948074.1"/>
    </source>
</evidence>
<keyword evidence="9" id="KW-1185">Reference proteome</keyword>
<dbReference type="Gene3D" id="2.60.40.1520">
    <property type="entry name" value="Hemocyanin, C-terminal domain"/>
    <property type="match status" value="1"/>
</dbReference>
<dbReference type="Pfam" id="PF03723">
    <property type="entry name" value="Hemocyanin_C"/>
    <property type="match status" value="1"/>
</dbReference>
<evidence type="ECO:0000256" key="1">
    <source>
        <dbReference type="ARBA" id="ARBA00001973"/>
    </source>
</evidence>
<evidence type="ECO:0000256" key="6">
    <source>
        <dbReference type="SAM" id="MobiDB-lite"/>
    </source>
</evidence>
<dbReference type="InterPro" id="IPR014756">
    <property type="entry name" value="Ig_E-set"/>
</dbReference>
<dbReference type="GO" id="GO:0016491">
    <property type="term" value="F:oxidoreductase activity"/>
    <property type="evidence" value="ECO:0007669"/>
    <property type="project" value="UniProtKB-KW"/>
</dbReference>
<comment type="similarity">
    <text evidence="2">Belongs to the tyrosinase family.</text>
</comment>
<evidence type="ECO:0000259" key="7">
    <source>
        <dbReference type="Pfam" id="PF03723"/>
    </source>
</evidence>
<comment type="caution">
    <text evidence="8">The sequence shown here is derived from an EMBL/GenBank/DDBJ whole genome shotgun (WGS) entry which is preliminary data.</text>
</comment>
<keyword evidence="5" id="KW-0186">Copper</keyword>
<name>A0AAV8YB65_9CUCU</name>
<keyword evidence="3" id="KW-0479">Metal-binding</keyword>
<dbReference type="PANTHER" id="PTHR11511:SF4">
    <property type="entry name" value="PHENOLOXIDASE 2-RELATED"/>
    <property type="match status" value="1"/>
</dbReference>
<dbReference type="InterPro" id="IPR005203">
    <property type="entry name" value="Hemocyanin_C"/>
</dbReference>
<evidence type="ECO:0000256" key="5">
    <source>
        <dbReference type="ARBA" id="ARBA00023008"/>
    </source>
</evidence>
<evidence type="ECO:0000256" key="2">
    <source>
        <dbReference type="ARBA" id="ARBA00009928"/>
    </source>
</evidence>
<dbReference type="PANTHER" id="PTHR11511">
    <property type="entry name" value="LARVAL STORAGE PROTEIN/PHENOLOXIDASE"/>
    <property type="match status" value="1"/>
</dbReference>
<evidence type="ECO:0000313" key="9">
    <source>
        <dbReference type="Proteomes" id="UP001162162"/>
    </source>
</evidence>
<feature type="domain" description="Hemocyanin C-terminal" evidence="7">
    <location>
        <begin position="48"/>
        <end position="103"/>
    </location>
</feature>
<proteinExistence type="inferred from homology"/>
<dbReference type="AlphaFoldDB" id="A0AAV8YB65"/>
<feature type="compositionally biased region" description="Low complexity" evidence="6">
    <location>
        <begin position="24"/>
        <end position="35"/>
    </location>
</feature>
<dbReference type="InterPro" id="IPR013788">
    <property type="entry name" value="Hemocyanin/hexamerin"/>
</dbReference>
<protein>
    <recommendedName>
        <fullName evidence="7">Hemocyanin C-terminal domain-containing protein</fullName>
    </recommendedName>
</protein>
<feature type="region of interest" description="Disordered" evidence="6">
    <location>
        <begin position="1"/>
        <end position="51"/>
    </location>
</feature>
<comment type="cofactor">
    <cofactor evidence="1">
        <name>Cu(2+)</name>
        <dbReference type="ChEBI" id="CHEBI:29036"/>
    </cofactor>
</comment>
<evidence type="ECO:0000256" key="3">
    <source>
        <dbReference type="ARBA" id="ARBA00022723"/>
    </source>
</evidence>
<dbReference type="InterPro" id="IPR037020">
    <property type="entry name" value="Hemocyanin_C_sf"/>
</dbReference>
<gene>
    <name evidence="8" type="ORF">NQ318_008425</name>
</gene>
<sequence length="114" mass="12747">MSENTDEFEYAELSESGSDEIDISDSAIESDGSSSDGRDLSSIDQSTEGICNDADSFCGIKDKLYPDRRSMGYPFDREPRQGVTSLQAFLTPNMRVQDVAIKFTNKIMRRKQSN</sequence>
<feature type="compositionally biased region" description="Acidic residues" evidence="6">
    <location>
        <begin position="1"/>
        <end position="23"/>
    </location>
</feature>
<dbReference type="SUPFAM" id="SSF81296">
    <property type="entry name" value="E set domains"/>
    <property type="match status" value="1"/>
</dbReference>
<evidence type="ECO:0000256" key="4">
    <source>
        <dbReference type="ARBA" id="ARBA00023002"/>
    </source>
</evidence>
<organism evidence="8 9">
    <name type="scientific">Aromia moschata</name>
    <dbReference type="NCBI Taxonomy" id="1265417"/>
    <lineage>
        <taxon>Eukaryota</taxon>
        <taxon>Metazoa</taxon>
        <taxon>Ecdysozoa</taxon>
        <taxon>Arthropoda</taxon>
        <taxon>Hexapoda</taxon>
        <taxon>Insecta</taxon>
        <taxon>Pterygota</taxon>
        <taxon>Neoptera</taxon>
        <taxon>Endopterygota</taxon>
        <taxon>Coleoptera</taxon>
        <taxon>Polyphaga</taxon>
        <taxon>Cucujiformia</taxon>
        <taxon>Chrysomeloidea</taxon>
        <taxon>Cerambycidae</taxon>
        <taxon>Cerambycinae</taxon>
        <taxon>Callichromatini</taxon>
        <taxon>Aromia</taxon>
    </lineage>
</organism>
<keyword evidence="4" id="KW-0560">Oxidoreductase</keyword>
<reference evidence="8" key="1">
    <citation type="journal article" date="2023" name="Insect Mol. Biol.">
        <title>Genome sequencing provides insights into the evolution of gene families encoding plant cell wall-degrading enzymes in longhorned beetles.</title>
        <authorList>
            <person name="Shin N.R."/>
            <person name="Okamura Y."/>
            <person name="Kirsch R."/>
            <person name="Pauchet Y."/>
        </authorList>
    </citation>
    <scope>NUCLEOTIDE SEQUENCE</scope>
    <source>
        <strain evidence="8">AMC_N1</strain>
    </source>
</reference>
<accession>A0AAV8YB65</accession>
<dbReference type="Proteomes" id="UP001162162">
    <property type="component" value="Unassembled WGS sequence"/>
</dbReference>